<feature type="region of interest" description="Disordered" evidence="1">
    <location>
        <begin position="61"/>
        <end position="85"/>
    </location>
</feature>
<reference evidence="2 3" key="1">
    <citation type="submission" date="2017-02" db="EMBL/GenBank/DDBJ databases">
        <title>Ketogulonicigenium robustum SPU B003 Genome sequencing and assembly.</title>
        <authorList>
            <person name="Li Y."/>
            <person name="Liu L."/>
            <person name="Wang C."/>
            <person name="Zhang M."/>
            <person name="Zhang T."/>
            <person name="Zhang Y."/>
        </authorList>
    </citation>
    <scope>NUCLEOTIDE SEQUENCE [LARGE SCALE GENOMIC DNA]</scope>
    <source>
        <strain evidence="2 3">SPU_B003</strain>
    </source>
</reference>
<keyword evidence="3" id="KW-1185">Reference proteome</keyword>
<dbReference type="RefSeq" id="WP_085785259.1">
    <property type="nucleotide sequence ID" value="NZ_CP019937.1"/>
</dbReference>
<dbReference type="KEGG" id="kro:BVG79_00197"/>
<organism evidence="2 3">
    <name type="scientific">Ketogulonicigenium robustum</name>
    <dbReference type="NCBI Taxonomy" id="92947"/>
    <lineage>
        <taxon>Bacteria</taxon>
        <taxon>Pseudomonadati</taxon>
        <taxon>Pseudomonadota</taxon>
        <taxon>Alphaproteobacteria</taxon>
        <taxon>Rhodobacterales</taxon>
        <taxon>Roseobacteraceae</taxon>
        <taxon>Ketogulonicigenium</taxon>
    </lineage>
</organism>
<evidence type="ECO:0000256" key="1">
    <source>
        <dbReference type="SAM" id="MobiDB-lite"/>
    </source>
</evidence>
<proteinExistence type="predicted"/>
<dbReference type="OrthoDB" id="7875768at2"/>
<dbReference type="Proteomes" id="UP000242447">
    <property type="component" value="Chromosome"/>
</dbReference>
<name>A0A1W6NX22_9RHOB</name>
<protein>
    <submittedName>
        <fullName evidence="2">Glycerol-3-phosphate dehydrogenase</fullName>
    </submittedName>
</protein>
<dbReference type="EMBL" id="CP019937">
    <property type="protein sequence ID" value="ARO13557.1"/>
    <property type="molecule type" value="Genomic_DNA"/>
</dbReference>
<gene>
    <name evidence="2" type="ORF">BVG79_00197</name>
</gene>
<sequence>MPEIRPNQSNDILAAIRKLVDGALDDAAADAGAGVTAPLLLTPSLRVDAPVDAPVNVPFHGRAPQFGAGEDAAADRPAHQAPVAPTLPDDAALRQLVAEVLRAELQGELGERITRNVRKLVHREVLRANGGRDLD</sequence>
<evidence type="ECO:0000313" key="3">
    <source>
        <dbReference type="Proteomes" id="UP000242447"/>
    </source>
</evidence>
<dbReference type="AlphaFoldDB" id="A0A1W6NX22"/>
<evidence type="ECO:0000313" key="2">
    <source>
        <dbReference type="EMBL" id="ARO13557.1"/>
    </source>
</evidence>
<accession>A0A1W6NX22</accession>
<dbReference type="STRING" id="92947.BVG79_00197"/>